<dbReference type="PATRIC" id="fig|1122180.6.peg.93"/>
<proteinExistence type="predicted"/>
<protein>
    <recommendedName>
        <fullName evidence="1">Methyltransferase type 11 domain-containing protein</fullName>
    </recommendedName>
</protein>
<dbReference type="eggNOG" id="COG2226">
    <property type="taxonomic scope" value="Bacteria"/>
</dbReference>
<dbReference type="SUPFAM" id="SSF53335">
    <property type="entry name" value="S-adenosyl-L-methionine-dependent methyltransferases"/>
    <property type="match status" value="1"/>
</dbReference>
<keyword evidence="2" id="KW-0614">Plasmid</keyword>
<accession>A0A017H7H5</accession>
<dbReference type="InterPro" id="IPR013216">
    <property type="entry name" value="Methyltransf_11"/>
</dbReference>
<evidence type="ECO:0000313" key="2">
    <source>
        <dbReference type="EMBL" id="EYD70336.1"/>
    </source>
</evidence>
<feature type="domain" description="Methyltransferase type 11" evidence="1">
    <location>
        <begin position="40"/>
        <end position="126"/>
    </location>
</feature>
<dbReference type="HOGENOM" id="CLU_1118561_0_0_5"/>
<dbReference type="GO" id="GO:0008757">
    <property type="term" value="F:S-adenosylmethionine-dependent methyltransferase activity"/>
    <property type="evidence" value="ECO:0007669"/>
    <property type="project" value="InterPro"/>
</dbReference>
<dbReference type="AlphaFoldDB" id="A0A017H7H5"/>
<evidence type="ECO:0000259" key="1">
    <source>
        <dbReference type="Pfam" id="PF08241"/>
    </source>
</evidence>
<sequence length="240" mass="26207">MSSSDRYAKRFQGPAGDWLLARQSAILRDLIRPWPSASVLDIGGGHAQVARPLVADGHRLRVRASSQAALGQICHLDSDLLSTETGPLTVLPHADRSFDVVISIRILAHVGHWDRLVAEMCRVARHAVIVDFPTQRAGNLFGDRLFALKKRVEGDTRRYRLFRHDEMRAHLAAQGFAPGPAVGQFVLPMVVHRVLKRPGLSSILERGLAAAGGAAIATPVILCARRDPRHPPQHPVAALT</sequence>
<evidence type="ECO:0000313" key="3">
    <source>
        <dbReference type="Proteomes" id="UP000025047"/>
    </source>
</evidence>
<dbReference type="EMBL" id="APGJ01000010">
    <property type="protein sequence ID" value="EYD70336.1"/>
    <property type="molecule type" value="Genomic_DNA"/>
</dbReference>
<dbReference type="InterPro" id="IPR029063">
    <property type="entry name" value="SAM-dependent_MTases_sf"/>
</dbReference>
<keyword evidence="3" id="KW-1185">Reference proteome</keyword>
<comment type="caution">
    <text evidence="2">The sequence shown here is derived from an EMBL/GenBank/DDBJ whole genome shotgun (WGS) entry which is preliminary data.</text>
</comment>
<dbReference type="Gene3D" id="3.40.50.150">
    <property type="entry name" value="Vaccinia Virus protein VP39"/>
    <property type="match status" value="1"/>
</dbReference>
<reference evidence="2 3" key="1">
    <citation type="submission" date="2013-03" db="EMBL/GenBank/DDBJ databases">
        <authorList>
            <person name="Fiebig A."/>
            <person name="Goeker M."/>
            <person name="Klenk H.-P.P."/>
        </authorList>
    </citation>
    <scope>NUCLEOTIDE SEQUENCE [LARGE SCALE GENOMIC DNA]</scope>
    <source>
        <strain evidence="2 3">DSM 17492</strain>
        <plasmid evidence="2 3">pLokhon02</plasmid>
    </source>
</reference>
<geneLocation type="plasmid" evidence="2 3">
    <name>pLokhon02</name>
</geneLocation>
<gene>
    <name evidence="2" type="ORF">Lokhon_00090</name>
</gene>
<name>A0A017H7H5_9RHOB</name>
<organism evidence="2 3">
    <name type="scientific">Limimaricola hongkongensis DSM 17492</name>
    <dbReference type="NCBI Taxonomy" id="1122180"/>
    <lineage>
        <taxon>Bacteria</taxon>
        <taxon>Pseudomonadati</taxon>
        <taxon>Pseudomonadota</taxon>
        <taxon>Alphaproteobacteria</taxon>
        <taxon>Rhodobacterales</taxon>
        <taxon>Paracoccaceae</taxon>
        <taxon>Limimaricola</taxon>
    </lineage>
</organism>
<dbReference type="Pfam" id="PF08241">
    <property type="entry name" value="Methyltransf_11"/>
    <property type="match status" value="1"/>
</dbReference>
<dbReference type="Proteomes" id="UP000025047">
    <property type="component" value="Plasmid pLokhon02"/>
</dbReference>